<evidence type="ECO:0000313" key="3">
    <source>
        <dbReference type="Proteomes" id="UP001642409"/>
    </source>
</evidence>
<gene>
    <name evidence="2" type="ORF">HINF_LOCUS21515</name>
    <name evidence="1" type="ORF">HINF_LOCUS53693</name>
</gene>
<proteinExistence type="predicted"/>
<evidence type="ECO:0000313" key="2">
    <source>
        <dbReference type="EMBL" id="CAL6009263.1"/>
    </source>
</evidence>
<protein>
    <submittedName>
        <fullName evidence="2">Hypothetical_protein</fullName>
    </submittedName>
</protein>
<dbReference type="AlphaFoldDB" id="A0AA86R4M5"/>
<dbReference type="EMBL" id="CAXDID020000059">
    <property type="protein sequence ID" value="CAL6009263.1"/>
    <property type="molecule type" value="Genomic_DNA"/>
</dbReference>
<name>A0AA86R4M5_9EUKA</name>
<comment type="caution">
    <text evidence="1">The sequence shown here is derived from an EMBL/GenBank/DDBJ whole genome shotgun (WGS) entry which is preliminary data.</text>
</comment>
<sequence length="215" mass="24653">MQQFKEFAIKVSKLDPKVIEYNIRQAIAPRSRAALSLLDGVARIRDFSPEIVDLLKAAFPNALVEKIPRLESKDRAFFQSQIRLQQQVFTNWHPAATNAFMIVKSTSEQSFLTENALKFATEIFQCVPFEKAKIITSHKHLSQMSEQKFMNASGQQVQTEVFLNESKDTVSFKFIQIKGWVPSSKLDDTVAKLCKLDTIPDVMIFEHERKKDNVE</sequence>
<keyword evidence="3" id="KW-1185">Reference proteome</keyword>
<accession>A0AA86R4M5</accession>
<reference evidence="2 3" key="2">
    <citation type="submission" date="2024-07" db="EMBL/GenBank/DDBJ databases">
        <authorList>
            <person name="Akdeniz Z."/>
        </authorList>
    </citation>
    <scope>NUCLEOTIDE SEQUENCE [LARGE SCALE GENOMIC DNA]</scope>
</reference>
<reference evidence="1" key="1">
    <citation type="submission" date="2023-06" db="EMBL/GenBank/DDBJ databases">
        <authorList>
            <person name="Kurt Z."/>
        </authorList>
    </citation>
    <scope>NUCLEOTIDE SEQUENCE</scope>
</reference>
<dbReference type="Proteomes" id="UP001642409">
    <property type="component" value="Unassembled WGS sequence"/>
</dbReference>
<organism evidence="1">
    <name type="scientific">Hexamita inflata</name>
    <dbReference type="NCBI Taxonomy" id="28002"/>
    <lineage>
        <taxon>Eukaryota</taxon>
        <taxon>Metamonada</taxon>
        <taxon>Diplomonadida</taxon>
        <taxon>Hexamitidae</taxon>
        <taxon>Hexamitinae</taxon>
        <taxon>Hexamita</taxon>
    </lineage>
</organism>
<evidence type="ECO:0000313" key="1">
    <source>
        <dbReference type="EMBL" id="CAI9966048.1"/>
    </source>
</evidence>
<dbReference type="EMBL" id="CATOUU010000998">
    <property type="protein sequence ID" value="CAI9966048.1"/>
    <property type="molecule type" value="Genomic_DNA"/>
</dbReference>